<protein>
    <submittedName>
        <fullName evidence="2">Uncharacterized protein</fullName>
    </submittedName>
</protein>
<accession>W0RLM8</accession>
<feature type="chain" id="PRO_5004794265" evidence="1">
    <location>
        <begin position="24"/>
        <end position="148"/>
    </location>
</feature>
<dbReference type="PROSITE" id="PS51257">
    <property type="entry name" value="PROKAR_LIPOPROTEIN"/>
    <property type="match status" value="1"/>
</dbReference>
<proteinExistence type="predicted"/>
<dbReference type="InParanoid" id="W0RLM8"/>
<keyword evidence="1" id="KW-0732">Signal</keyword>
<evidence type="ECO:0000313" key="3">
    <source>
        <dbReference type="Proteomes" id="UP000019151"/>
    </source>
</evidence>
<dbReference type="HOGENOM" id="CLU_1756190_0_0_0"/>
<sequence length="148" mass="15389">MRRIVLLAAVGAAACRAAASEFAAAPADLPLGTWGGDSAGFIVSDTAAHLHIACTFGDLSGRVPLDASGRFDVGGSYVLRAYPIAVGPSLPARFAGRLEGAVLTVTVTVDDTVQHQRVVRGPVVVRLGDAPRLGPCPICRRPIFTTRR</sequence>
<dbReference type="KEGG" id="gba:J421_3668"/>
<dbReference type="RefSeq" id="WP_025412659.1">
    <property type="nucleotide sequence ID" value="NZ_CP007128.1"/>
</dbReference>
<keyword evidence="3" id="KW-1185">Reference proteome</keyword>
<gene>
    <name evidence="2" type="ORF">J421_3668</name>
</gene>
<feature type="signal peptide" evidence="1">
    <location>
        <begin position="1"/>
        <end position="23"/>
    </location>
</feature>
<name>W0RLM8_9BACT</name>
<reference evidence="2 3" key="1">
    <citation type="journal article" date="2014" name="Genome Announc.">
        <title>Genome Sequence and Methylome of Soil Bacterium Gemmatirosa kalamazoonensis KBS708T, a Member of the Rarely Cultivated Gemmatimonadetes Phylum.</title>
        <authorList>
            <person name="Debruyn J.M."/>
            <person name="Radosevich M."/>
            <person name="Wommack K.E."/>
            <person name="Polson S.W."/>
            <person name="Hauser L.J."/>
            <person name="Fawaz M.N."/>
            <person name="Korlach J."/>
            <person name="Tsai Y.C."/>
        </authorList>
    </citation>
    <scope>NUCLEOTIDE SEQUENCE [LARGE SCALE GENOMIC DNA]</scope>
    <source>
        <strain evidence="2 3">KBS708</strain>
    </source>
</reference>
<dbReference type="AlphaFoldDB" id="W0RLM8"/>
<dbReference type="Proteomes" id="UP000019151">
    <property type="component" value="Chromosome"/>
</dbReference>
<evidence type="ECO:0000256" key="1">
    <source>
        <dbReference type="SAM" id="SignalP"/>
    </source>
</evidence>
<evidence type="ECO:0000313" key="2">
    <source>
        <dbReference type="EMBL" id="AHG91205.1"/>
    </source>
</evidence>
<dbReference type="EMBL" id="CP007128">
    <property type="protein sequence ID" value="AHG91205.1"/>
    <property type="molecule type" value="Genomic_DNA"/>
</dbReference>
<dbReference type="STRING" id="861299.J421_3668"/>
<organism evidence="2 3">
    <name type="scientific">Gemmatirosa kalamazoonensis</name>
    <dbReference type="NCBI Taxonomy" id="861299"/>
    <lineage>
        <taxon>Bacteria</taxon>
        <taxon>Pseudomonadati</taxon>
        <taxon>Gemmatimonadota</taxon>
        <taxon>Gemmatimonadia</taxon>
        <taxon>Gemmatimonadales</taxon>
        <taxon>Gemmatimonadaceae</taxon>
        <taxon>Gemmatirosa</taxon>
    </lineage>
</organism>